<sequence length="137" mass="14597">MLERACKMLADQFLGGTVIDTDGQKGSGNKTPKIASRDLLGFYSLQSEAVAEVRGPEEVSSSLHQQGADCSSERCLTSNESPGGFTLEGFPAGSKKQMLRLDSTTASLIWNEVKVKTSGVNMSPVDPHGINGYGIWS</sequence>
<dbReference type="Proteomes" id="UP001174677">
    <property type="component" value="Chromosome 15"/>
</dbReference>
<keyword evidence="3" id="KW-1185">Reference proteome</keyword>
<gene>
    <name evidence="2" type="ORF">P3X46_025901</name>
</gene>
<feature type="region of interest" description="Disordered" evidence="1">
    <location>
        <begin position="56"/>
        <end position="76"/>
    </location>
</feature>
<dbReference type="EMBL" id="JARPOI010000015">
    <property type="protein sequence ID" value="KAJ9152323.1"/>
    <property type="molecule type" value="Genomic_DNA"/>
</dbReference>
<comment type="caution">
    <text evidence="2">The sequence shown here is derived from an EMBL/GenBank/DDBJ whole genome shotgun (WGS) entry which is preliminary data.</text>
</comment>
<organism evidence="2 3">
    <name type="scientific">Hevea brasiliensis</name>
    <name type="common">Para rubber tree</name>
    <name type="synonym">Siphonia brasiliensis</name>
    <dbReference type="NCBI Taxonomy" id="3981"/>
    <lineage>
        <taxon>Eukaryota</taxon>
        <taxon>Viridiplantae</taxon>
        <taxon>Streptophyta</taxon>
        <taxon>Embryophyta</taxon>
        <taxon>Tracheophyta</taxon>
        <taxon>Spermatophyta</taxon>
        <taxon>Magnoliopsida</taxon>
        <taxon>eudicotyledons</taxon>
        <taxon>Gunneridae</taxon>
        <taxon>Pentapetalae</taxon>
        <taxon>rosids</taxon>
        <taxon>fabids</taxon>
        <taxon>Malpighiales</taxon>
        <taxon>Euphorbiaceae</taxon>
        <taxon>Crotonoideae</taxon>
        <taxon>Micrandreae</taxon>
        <taxon>Hevea</taxon>
    </lineage>
</organism>
<name>A0ABQ9KWK6_HEVBR</name>
<proteinExistence type="predicted"/>
<reference evidence="2 3" key="1">
    <citation type="journal article" date="2023" name="Plant Biotechnol. J.">
        <title>Chromosome-level wild Hevea brasiliensis genome provides new tools for genomic-assisted breeding and valuable loci to elevate rubber yield.</title>
        <authorList>
            <person name="Cheng H."/>
            <person name="Song X."/>
            <person name="Hu Y."/>
            <person name="Wu T."/>
            <person name="Yang Q."/>
            <person name="An Z."/>
            <person name="Feng S."/>
            <person name="Deng Z."/>
            <person name="Wu W."/>
            <person name="Zeng X."/>
            <person name="Tu M."/>
            <person name="Wang X."/>
            <person name="Huang H."/>
        </authorList>
    </citation>
    <scope>NUCLEOTIDE SEQUENCE [LARGE SCALE GENOMIC DNA]</scope>
    <source>
        <strain evidence="2">MT/VB/25A 57/8</strain>
    </source>
</reference>
<feature type="compositionally biased region" description="Polar residues" evidence="1">
    <location>
        <begin position="59"/>
        <end position="76"/>
    </location>
</feature>
<evidence type="ECO:0000313" key="2">
    <source>
        <dbReference type="EMBL" id="KAJ9152323.1"/>
    </source>
</evidence>
<evidence type="ECO:0000313" key="3">
    <source>
        <dbReference type="Proteomes" id="UP001174677"/>
    </source>
</evidence>
<accession>A0ABQ9KWK6</accession>
<evidence type="ECO:0000256" key="1">
    <source>
        <dbReference type="SAM" id="MobiDB-lite"/>
    </source>
</evidence>
<protein>
    <submittedName>
        <fullName evidence="2">Uncharacterized protein</fullName>
    </submittedName>
</protein>